<feature type="signal peptide" evidence="1">
    <location>
        <begin position="1"/>
        <end position="17"/>
    </location>
</feature>
<keyword evidence="1" id="KW-0732">Signal</keyword>
<keyword evidence="3" id="KW-1185">Reference proteome</keyword>
<dbReference type="EMBL" id="RJJX01000007">
    <property type="protein sequence ID" value="RUT78599.1"/>
    <property type="molecule type" value="Genomic_DNA"/>
</dbReference>
<dbReference type="InterPro" id="IPR036249">
    <property type="entry name" value="Thioredoxin-like_sf"/>
</dbReference>
<evidence type="ECO:0000313" key="3">
    <source>
        <dbReference type="Proteomes" id="UP000282985"/>
    </source>
</evidence>
<evidence type="ECO:0008006" key="4">
    <source>
        <dbReference type="Google" id="ProtNLM"/>
    </source>
</evidence>
<dbReference type="Proteomes" id="UP000282985">
    <property type="component" value="Unassembled WGS sequence"/>
</dbReference>
<dbReference type="NCBIfam" id="NF040494">
    <property type="entry name" value="nitrored_ArsF"/>
    <property type="match status" value="1"/>
</dbReference>
<evidence type="ECO:0000256" key="1">
    <source>
        <dbReference type="SAM" id="SignalP"/>
    </source>
</evidence>
<dbReference type="RefSeq" id="WP_127343298.1">
    <property type="nucleotide sequence ID" value="NZ_RJJX01000007.1"/>
</dbReference>
<sequence>MKKIIFYSLLVAGISLASCLSKSNQVQAQAQMKAASGCSSACSAGTAAKKNAQVNENKESAGVYYFHGDRRCTTCKAVGKTAQEVAAKLQVPFYDINFDQPENKAIAKEFNASTSALFIKHNKSGKVDDLTNFAFRNALRNTEAYVAKLEATIKAE</sequence>
<proteinExistence type="predicted"/>
<feature type="chain" id="PRO_5019204367" description="Thioredoxin" evidence="1">
    <location>
        <begin position="18"/>
        <end position="156"/>
    </location>
</feature>
<dbReference type="Gene3D" id="3.40.30.10">
    <property type="entry name" value="Glutaredoxin"/>
    <property type="match status" value="1"/>
</dbReference>
<gene>
    <name evidence="2" type="ORF">DLK05_07100</name>
</gene>
<name>A0A434AVU9_9BACT</name>
<accession>A0A434AVU9</accession>
<comment type="caution">
    <text evidence="2">The sequence shown here is derived from an EMBL/GenBank/DDBJ whole genome shotgun (WGS) entry which is preliminary data.</text>
</comment>
<protein>
    <recommendedName>
        <fullName evidence="4">Thioredoxin</fullName>
    </recommendedName>
</protein>
<dbReference type="AlphaFoldDB" id="A0A434AVU9"/>
<evidence type="ECO:0000313" key="2">
    <source>
        <dbReference type="EMBL" id="RUT78599.1"/>
    </source>
</evidence>
<dbReference type="SUPFAM" id="SSF52833">
    <property type="entry name" value="Thioredoxin-like"/>
    <property type="match status" value="1"/>
</dbReference>
<dbReference type="OrthoDB" id="5524063at2"/>
<organism evidence="2 3">
    <name type="scientific">Ancylomarina longa</name>
    <dbReference type="NCBI Taxonomy" id="2487017"/>
    <lineage>
        <taxon>Bacteria</taxon>
        <taxon>Pseudomonadati</taxon>
        <taxon>Bacteroidota</taxon>
        <taxon>Bacteroidia</taxon>
        <taxon>Marinilabiliales</taxon>
        <taxon>Marinifilaceae</taxon>
        <taxon>Ancylomarina</taxon>
    </lineage>
</organism>
<reference evidence="2 3" key="1">
    <citation type="submission" date="2018-11" db="EMBL/GenBank/DDBJ databases">
        <title>Parancylomarina longa gen. nov., sp. nov., isolated from sediments of southern Okinawa.</title>
        <authorList>
            <person name="Fu T."/>
        </authorList>
    </citation>
    <scope>NUCLEOTIDE SEQUENCE [LARGE SCALE GENOMIC DNA]</scope>
    <source>
        <strain evidence="2 3">T3-2 S1-C</strain>
    </source>
</reference>
<dbReference type="InterPro" id="IPR047698">
    <property type="entry name" value="ArsF-like"/>
</dbReference>
<dbReference type="PROSITE" id="PS51257">
    <property type="entry name" value="PROKAR_LIPOPROTEIN"/>
    <property type="match status" value="1"/>
</dbReference>